<dbReference type="AlphaFoldDB" id="A0A2P7Z3R1"/>
<dbReference type="GO" id="GO:0006614">
    <property type="term" value="P:SRP-dependent cotranslational protein targeting to membrane"/>
    <property type="evidence" value="ECO:0007669"/>
    <property type="project" value="InterPro"/>
</dbReference>
<reference evidence="3 4" key="1">
    <citation type="submission" date="2017-05" db="EMBL/GenBank/DDBJ databases">
        <title>Draft genome sequence of Elsinoe australis.</title>
        <authorList>
            <person name="Cheng Q."/>
        </authorList>
    </citation>
    <scope>NUCLEOTIDE SEQUENCE [LARGE SCALE GENOMIC DNA]</scope>
    <source>
        <strain evidence="3 4">NL1</strain>
    </source>
</reference>
<dbReference type="GO" id="GO:0005786">
    <property type="term" value="C:signal recognition particle, endoplasmic reticulum targeting"/>
    <property type="evidence" value="ECO:0007669"/>
    <property type="project" value="TreeGrafter"/>
</dbReference>
<name>A0A2P7Z3R1_9PEZI</name>
<evidence type="ECO:0000313" key="3">
    <source>
        <dbReference type="EMBL" id="PSK42857.1"/>
    </source>
</evidence>
<feature type="region of interest" description="Disordered" evidence="1">
    <location>
        <begin position="137"/>
        <end position="188"/>
    </location>
</feature>
<evidence type="ECO:0000259" key="2">
    <source>
        <dbReference type="Pfam" id="PF05486"/>
    </source>
</evidence>
<proteinExistence type="predicted"/>
<comment type="caution">
    <text evidence="3">The sequence shown here is derived from an EMBL/GenBank/DDBJ whole genome shotgun (WGS) entry which is preliminary data.</text>
</comment>
<feature type="region of interest" description="Disordered" evidence="1">
    <location>
        <begin position="49"/>
        <end position="85"/>
    </location>
</feature>
<dbReference type="STRING" id="40998.A0A2P7Z3R1"/>
<dbReference type="OrthoDB" id="5419752at2759"/>
<evidence type="ECO:0000313" key="4">
    <source>
        <dbReference type="Proteomes" id="UP000243723"/>
    </source>
</evidence>
<dbReference type="PANTHER" id="PTHR12834:SF12">
    <property type="entry name" value="SIGNAL RECOGNITION PARTICLE 9 KDA PROTEIN"/>
    <property type="match status" value="1"/>
</dbReference>
<dbReference type="Proteomes" id="UP000243723">
    <property type="component" value="Unassembled WGS sequence"/>
</dbReference>
<dbReference type="Pfam" id="PF05486">
    <property type="entry name" value="SRP9-21"/>
    <property type="match status" value="1"/>
</dbReference>
<gene>
    <name evidence="3" type="ORF">B9Z65_6811</name>
</gene>
<dbReference type="PANTHER" id="PTHR12834">
    <property type="entry name" value="SIGNAL RECOGNITION PARTICLE 9 KDA PROTEIN"/>
    <property type="match status" value="1"/>
</dbReference>
<accession>A0A2P7Z3R1</accession>
<keyword evidence="4" id="KW-1185">Reference proteome</keyword>
<dbReference type="EMBL" id="NHZQ01000331">
    <property type="protein sequence ID" value="PSK42857.1"/>
    <property type="molecule type" value="Genomic_DNA"/>
</dbReference>
<feature type="domain" description="SRP9" evidence="2">
    <location>
        <begin position="5"/>
        <end position="130"/>
    </location>
</feature>
<organism evidence="3 4">
    <name type="scientific">Elsinoe australis</name>
    <dbReference type="NCBI Taxonomy" id="40998"/>
    <lineage>
        <taxon>Eukaryota</taxon>
        <taxon>Fungi</taxon>
        <taxon>Dikarya</taxon>
        <taxon>Ascomycota</taxon>
        <taxon>Pezizomycotina</taxon>
        <taxon>Dothideomycetes</taxon>
        <taxon>Dothideomycetidae</taxon>
        <taxon>Myriangiales</taxon>
        <taxon>Elsinoaceae</taxon>
        <taxon>Elsinoe</taxon>
    </lineage>
</organism>
<dbReference type="InterPro" id="IPR039432">
    <property type="entry name" value="SRP9_dom"/>
</dbReference>
<evidence type="ECO:0000256" key="1">
    <source>
        <dbReference type="SAM" id="MobiDB-lite"/>
    </source>
</evidence>
<sequence>MPLYKTSEEWTHYTTLLLRARPTTACLQPSPTRIVTKYTIPPLPSKSKVAKLRAKKAASTAKRNSNKDTSAAAENELKSPADCAGEKPSVGYLELRAYDPESGACLKYRTEKAAEVGRLVAGLGRMGRVMAALPEVEEKEDVVMGEAGEDDKAEEKVAEKVKAPTQQTGQQQGGQAQGGKGKKKKGKR</sequence>
<dbReference type="InterPro" id="IPR039914">
    <property type="entry name" value="SRP9-like"/>
</dbReference>
<protein>
    <recommendedName>
        <fullName evidence="2">SRP9 domain-containing protein</fullName>
    </recommendedName>
</protein>
<feature type="compositionally biased region" description="Basic and acidic residues" evidence="1">
    <location>
        <begin position="153"/>
        <end position="162"/>
    </location>
</feature>